<dbReference type="GeneID" id="8856043"/>
<dbReference type="EMBL" id="GG738886">
    <property type="protein sequence ID" value="EFC41367.1"/>
    <property type="molecule type" value="Genomic_DNA"/>
</dbReference>
<dbReference type="KEGG" id="ngr:NAEGRDRAFT_70725"/>
<evidence type="ECO:0000313" key="2">
    <source>
        <dbReference type="Proteomes" id="UP000006671"/>
    </source>
</evidence>
<dbReference type="AlphaFoldDB" id="D2VP43"/>
<name>D2VP43_NAEGR</name>
<sequence length="286" mass="32515">MVDDLIVIENSPYFLCYSLYDFKGFKLMKVHEDGKITFVKDLEKVESSILKESDFLIFHQSMFKLNLTSEMLESRSSISCFQANPGIVQEGMGGVVSPSTHGCQLLSYNVEEGSGSVISYGGSLFGSSFTSSKIIRFDFSDQCKSVTRGFESSLDVKASFNSSVLIAGRYLISFCGYYRGKLIYSERIGIFDCLYNCRIGHFTLDCSEEEKENLLRINPQSHYQIRSGNRILLFGGIRRYLLYNAKKDIGFNDISFFEMKLPTFVLPPLKFSKLATKSYNDIMFEF</sequence>
<evidence type="ECO:0000313" key="1">
    <source>
        <dbReference type="EMBL" id="EFC41367.1"/>
    </source>
</evidence>
<dbReference type="VEuPathDB" id="AmoebaDB:NAEGRDRAFT_70725"/>
<reference evidence="1 2" key="1">
    <citation type="journal article" date="2010" name="Cell">
        <title>The genome of Naegleria gruberi illuminates early eukaryotic versatility.</title>
        <authorList>
            <person name="Fritz-Laylin L.K."/>
            <person name="Prochnik S.E."/>
            <person name="Ginger M.L."/>
            <person name="Dacks J.B."/>
            <person name="Carpenter M.L."/>
            <person name="Field M.C."/>
            <person name="Kuo A."/>
            <person name="Paredez A."/>
            <person name="Chapman J."/>
            <person name="Pham J."/>
            <person name="Shu S."/>
            <person name="Neupane R."/>
            <person name="Cipriano M."/>
            <person name="Mancuso J."/>
            <person name="Tu H."/>
            <person name="Salamov A."/>
            <person name="Lindquist E."/>
            <person name="Shapiro H."/>
            <person name="Lucas S."/>
            <person name="Grigoriev I.V."/>
            <person name="Cande W.Z."/>
            <person name="Fulton C."/>
            <person name="Rokhsar D.S."/>
            <person name="Dawson S.C."/>
        </authorList>
    </citation>
    <scope>NUCLEOTIDE SEQUENCE [LARGE SCALE GENOMIC DNA]</scope>
    <source>
        <strain evidence="1 2">NEG-M</strain>
    </source>
</reference>
<proteinExistence type="predicted"/>
<protein>
    <submittedName>
        <fullName evidence="1">Predicted protein</fullName>
    </submittedName>
</protein>
<dbReference type="Proteomes" id="UP000006671">
    <property type="component" value="Unassembled WGS sequence"/>
</dbReference>
<dbReference type="InParanoid" id="D2VP43"/>
<dbReference type="RefSeq" id="XP_002674111.1">
    <property type="nucleotide sequence ID" value="XM_002674065.1"/>
</dbReference>
<keyword evidence="2" id="KW-1185">Reference proteome</keyword>
<gene>
    <name evidence="1" type="ORF">NAEGRDRAFT_70725</name>
</gene>
<accession>D2VP43</accession>
<organism evidence="2">
    <name type="scientific">Naegleria gruberi</name>
    <name type="common">Amoeba</name>
    <dbReference type="NCBI Taxonomy" id="5762"/>
    <lineage>
        <taxon>Eukaryota</taxon>
        <taxon>Discoba</taxon>
        <taxon>Heterolobosea</taxon>
        <taxon>Tetramitia</taxon>
        <taxon>Eutetramitia</taxon>
        <taxon>Vahlkampfiidae</taxon>
        <taxon>Naegleria</taxon>
    </lineage>
</organism>